<feature type="transmembrane region" description="Helical" evidence="7">
    <location>
        <begin position="278"/>
        <end position="306"/>
    </location>
</feature>
<keyword evidence="5 7" id="KW-0472">Membrane</keyword>
<evidence type="ECO:0000313" key="10">
    <source>
        <dbReference type="EMBL" id="HAV92908.1"/>
    </source>
</evidence>
<feature type="transmembrane region" description="Helical" evidence="7">
    <location>
        <begin position="327"/>
        <end position="356"/>
    </location>
</feature>
<evidence type="ECO:0000259" key="9">
    <source>
        <dbReference type="Pfam" id="PF12704"/>
    </source>
</evidence>
<feature type="domain" description="ABC3 transporter permease C-terminal" evidence="8">
    <location>
        <begin position="285"/>
        <end position="398"/>
    </location>
</feature>
<comment type="subcellular location">
    <subcellularLocation>
        <location evidence="1">Cell membrane</location>
        <topology evidence="1">Multi-pass membrane protein</topology>
    </subcellularLocation>
</comment>
<evidence type="ECO:0000256" key="7">
    <source>
        <dbReference type="SAM" id="Phobius"/>
    </source>
</evidence>
<keyword evidence="3 7" id="KW-0812">Transmembrane</keyword>
<dbReference type="Pfam" id="PF12704">
    <property type="entry name" value="MacB_PCD"/>
    <property type="match status" value="1"/>
</dbReference>
<dbReference type="PANTHER" id="PTHR30572:SF4">
    <property type="entry name" value="ABC TRANSPORTER PERMEASE YTRF"/>
    <property type="match status" value="1"/>
</dbReference>
<sequence>MFELILESIRVSFESIRNNKLRSFLTTLGIIIGVMTVIIVVSIIAGLQAKVQEVFSSIGSDVIYVQRHAWVSMGPDDWRKNMRNYVDFDDYRIVKEMMNSAEEVGISITRMFSLKYRNERLDAIQTQGISENDFKINNIAVDMGIAFSADDIKYKRNVCVIGKDIQKNIFKNENPIGKTLTIDGRKYLVQGITEEKGSVFGQSMDEVVYIPYTVMVKYYGEETRRLSIEVRSTTPEETIEELRWIMRLSHSLKPNEEDNFFINTSDALMTQWQSLTTAIFLIMIAIGSLSLVVGGIGIMNIMLVSVSERTREIGIRKSIGAKNREILLQFLFESITISLTGGIIGILAGFSIAFIISKFSNLPFAIPMWSVLLGFLFSVSAGLFFGILPARKAASLDPVECLRYE</sequence>
<reference evidence="10 11" key="1">
    <citation type="journal article" date="2018" name="Nat. Biotechnol.">
        <title>A standardized bacterial taxonomy based on genome phylogeny substantially revises the tree of life.</title>
        <authorList>
            <person name="Parks D.H."/>
            <person name="Chuvochina M."/>
            <person name="Waite D.W."/>
            <person name="Rinke C."/>
            <person name="Skarshewski A."/>
            <person name="Chaumeil P.A."/>
            <person name="Hugenholtz P."/>
        </authorList>
    </citation>
    <scope>NUCLEOTIDE SEQUENCE [LARGE SCALE GENOMIC DNA]</scope>
    <source>
        <strain evidence="10">UBA9956</strain>
    </source>
</reference>
<evidence type="ECO:0000256" key="1">
    <source>
        <dbReference type="ARBA" id="ARBA00004651"/>
    </source>
</evidence>
<feature type="transmembrane region" description="Helical" evidence="7">
    <location>
        <begin position="21"/>
        <end position="47"/>
    </location>
</feature>
<proteinExistence type="inferred from homology"/>
<protein>
    <recommendedName>
        <fullName evidence="12">FtsX-like permease family protein</fullName>
    </recommendedName>
</protein>
<dbReference type="AlphaFoldDB" id="A0A350HBJ2"/>
<evidence type="ECO:0000256" key="2">
    <source>
        <dbReference type="ARBA" id="ARBA00022475"/>
    </source>
</evidence>
<dbReference type="EMBL" id="DMZY01000205">
    <property type="protein sequence ID" value="HAV92908.1"/>
    <property type="molecule type" value="Genomic_DNA"/>
</dbReference>
<organism evidence="10 11">
    <name type="scientific">candidate division WOR-3 bacterium</name>
    <dbReference type="NCBI Taxonomy" id="2052148"/>
    <lineage>
        <taxon>Bacteria</taxon>
        <taxon>Bacteria division WOR-3</taxon>
    </lineage>
</organism>
<feature type="transmembrane region" description="Helical" evidence="7">
    <location>
        <begin position="368"/>
        <end position="388"/>
    </location>
</feature>
<keyword evidence="4 7" id="KW-1133">Transmembrane helix</keyword>
<comment type="caution">
    <text evidence="10">The sequence shown here is derived from an EMBL/GenBank/DDBJ whole genome shotgun (WGS) entry which is preliminary data.</text>
</comment>
<evidence type="ECO:0000256" key="4">
    <source>
        <dbReference type="ARBA" id="ARBA00022989"/>
    </source>
</evidence>
<evidence type="ECO:0000313" key="11">
    <source>
        <dbReference type="Proteomes" id="UP000264062"/>
    </source>
</evidence>
<name>A0A350HBJ2_UNCW3</name>
<accession>A0A350HBJ2</accession>
<evidence type="ECO:0000256" key="3">
    <source>
        <dbReference type="ARBA" id="ARBA00022692"/>
    </source>
</evidence>
<comment type="similarity">
    <text evidence="6">Belongs to the ABC-4 integral membrane protein family.</text>
</comment>
<evidence type="ECO:0008006" key="12">
    <source>
        <dbReference type="Google" id="ProtNLM"/>
    </source>
</evidence>
<dbReference type="Pfam" id="PF02687">
    <property type="entry name" value="FtsX"/>
    <property type="match status" value="1"/>
</dbReference>
<feature type="domain" description="MacB-like periplasmic core" evidence="9">
    <location>
        <begin position="23"/>
        <end position="241"/>
    </location>
</feature>
<dbReference type="InterPro" id="IPR003838">
    <property type="entry name" value="ABC3_permease_C"/>
</dbReference>
<dbReference type="GO" id="GO:0022857">
    <property type="term" value="F:transmembrane transporter activity"/>
    <property type="evidence" value="ECO:0007669"/>
    <property type="project" value="TreeGrafter"/>
</dbReference>
<dbReference type="InterPro" id="IPR050250">
    <property type="entry name" value="Macrolide_Exporter_MacB"/>
</dbReference>
<keyword evidence="2" id="KW-1003">Cell membrane</keyword>
<dbReference type="PANTHER" id="PTHR30572">
    <property type="entry name" value="MEMBRANE COMPONENT OF TRANSPORTER-RELATED"/>
    <property type="match status" value="1"/>
</dbReference>
<evidence type="ECO:0000259" key="8">
    <source>
        <dbReference type="Pfam" id="PF02687"/>
    </source>
</evidence>
<dbReference type="InterPro" id="IPR025857">
    <property type="entry name" value="MacB_PCD"/>
</dbReference>
<dbReference type="Proteomes" id="UP000264062">
    <property type="component" value="Unassembled WGS sequence"/>
</dbReference>
<evidence type="ECO:0000256" key="6">
    <source>
        <dbReference type="ARBA" id="ARBA00038076"/>
    </source>
</evidence>
<dbReference type="GO" id="GO:0005886">
    <property type="term" value="C:plasma membrane"/>
    <property type="evidence" value="ECO:0007669"/>
    <property type="project" value="UniProtKB-SubCell"/>
</dbReference>
<gene>
    <name evidence="10" type="ORF">DCW38_07005</name>
</gene>
<evidence type="ECO:0000256" key="5">
    <source>
        <dbReference type="ARBA" id="ARBA00023136"/>
    </source>
</evidence>